<reference evidence="2" key="1">
    <citation type="submission" date="2018-05" db="EMBL/GenBank/DDBJ databases">
        <authorList>
            <person name="Lanie J.A."/>
            <person name="Ng W.-L."/>
            <person name="Kazmierczak K.M."/>
            <person name="Andrzejewski T.M."/>
            <person name="Davidsen T.M."/>
            <person name="Wayne K.J."/>
            <person name="Tettelin H."/>
            <person name="Glass J.I."/>
            <person name="Rusch D."/>
            <person name="Podicherti R."/>
            <person name="Tsui H.-C.T."/>
            <person name="Winkler M.E."/>
        </authorList>
    </citation>
    <scope>NUCLEOTIDE SEQUENCE</scope>
</reference>
<protein>
    <recommendedName>
        <fullName evidence="3">DUF4142 domain-containing protein</fullName>
    </recommendedName>
</protein>
<feature type="region of interest" description="Disordered" evidence="1">
    <location>
        <begin position="1"/>
        <end position="31"/>
    </location>
</feature>
<evidence type="ECO:0000256" key="1">
    <source>
        <dbReference type="SAM" id="MobiDB-lite"/>
    </source>
</evidence>
<proteinExistence type="predicted"/>
<gene>
    <name evidence="2" type="ORF">METZ01_LOCUS99857</name>
</gene>
<dbReference type="EMBL" id="UINC01010576">
    <property type="protein sequence ID" value="SVA47003.1"/>
    <property type="molecule type" value="Genomic_DNA"/>
</dbReference>
<feature type="compositionally biased region" description="Basic and acidic residues" evidence="1">
    <location>
        <begin position="16"/>
        <end position="31"/>
    </location>
</feature>
<accession>A0A381W519</accession>
<evidence type="ECO:0000313" key="2">
    <source>
        <dbReference type="EMBL" id="SVA47003.1"/>
    </source>
</evidence>
<dbReference type="AlphaFoldDB" id="A0A381W519"/>
<sequence>MARGWESKAIESQQDEASRERQPVDRRTDAQLARDAKRYELLLARGRVAADLEHAKHPAHRETLTRALSALDAHLHDLDTEP</sequence>
<evidence type="ECO:0008006" key="3">
    <source>
        <dbReference type="Google" id="ProtNLM"/>
    </source>
</evidence>
<name>A0A381W519_9ZZZZ</name>
<organism evidence="2">
    <name type="scientific">marine metagenome</name>
    <dbReference type="NCBI Taxonomy" id="408172"/>
    <lineage>
        <taxon>unclassified sequences</taxon>
        <taxon>metagenomes</taxon>
        <taxon>ecological metagenomes</taxon>
    </lineage>
</organism>